<dbReference type="SUPFAM" id="SSF52540">
    <property type="entry name" value="P-loop containing nucleoside triphosphate hydrolases"/>
    <property type="match status" value="1"/>
</dbReference>
<dbReference type="RefSeq" id="WP_349240462.1">
    <property type="nucleotide sequence ID" value="NZ_JAVTTO010000001.1"/>
</dbReference>
<dbReference type="InterPro" id="IPR027417">
    <property type="entry name" value="P-loop_NTPase"/>
</dbReference>
<reference evidence="2 3" key="1">
    <citation type="submission" date="2023-09" db="EMBL/GenBank/DDBJ databases">
        <title>Novel taxa isolated from Blanes Bay.</title>
        <authorList>
            <person name="Rey-Velasco X."/>
            <person name="Lucena T."/>
        </authorList>
    </citation>
    <scope>NUCLEOTIDE SEQUENCE [LARGE SCALE GENOMIC DNA]</scope>
    <source>
        <strain evidence="2 3">S356</strain>
    </source>
</reference>
<organism evidence="2 3">
    <name type="scientific">Asprobacillus argus</name>
    <dbReference type="NCBI Taxonomy" id="3076534"/>
    <lineage>
        <taxon>Bacteria</taxon>
        <taxon>Pseudomonadati</taxon>
        <taxon>Bacteroidota</taxon>
        <taxon>Flavobacteriia</taxon>
        <taxon>Flavobacteriales</taxon>
        <taxon>Flavobacteriaceae</taxon>
        <taxon>Asprobacillus</taxon>
    </lineage>
</organism>
<dbReference type="InterPro" id="IPR038726">
    <property type="entry name" value="PDDEXK_AddAB-type"/>
</dbReference>
<sequence length="915" mass="105663">MQTFITETIEDILKTTESFNNVVLILPSQRAGVYVKQALRKVIPQGFLPELLTIEQFLERVSKLRKIETLPLLFDFYKIYKNVVSDPVSFDAFTSWAITVLQDFNEIDQYLINTHDLFIYVRDIQRLKKWSVKGEFKETELVKNHQSFLEKLHLLYPKLYTHLVENKLGYQGLIYREATTRIDDYLEKNNRKKHIFIGFNALNKAEEHLIQKVLEGGNASIYWDIDDQFLNSNHQAGSFIRKYKTQWNYYQKNELKTIGNSFNSQKNIQVIGASKNITQIKQVGEILNGFTNYDSTALVLGDETLLPVALSSLPKKVLDINITMGYPLKNIPTVQLIHAVFHLFLSQERLHKKEENAFYYKDILAIIKNASLSTYLASEKKATEKISEHILQKNASFLTADEVILIFGSSENKQTQTIQTIFSSVESVSDFINKVLTIIHDLKDDISALEKEYLYRFHQAFTQLKMLQAEHQYFKELRTLFQFFKQIISSENLFFQGEPLRGLQLMGMLETRVLDFENVIITSVNEGSLPSNSNSHSFIPFDVKVYFGIPTYKEKDAIFSYHFFRLLQRAKNVYILYNTENDSYGSGEKSRFLMQLEMMRGDIIHKRVSAKVKTEKAVLTEISKDSDISQKLKELAQKGISPSALTNYLYNPIAFYKQKILRLKELEEIEETVAANTLGSVIHDVLDELYTPFIGHFIKEEHIGNMVQASPDLITKNFKKHFKSGDVTTGKNRLIFEVAHRFIERFLKKELEVVTHNSLKIIATEEHLEATISVKGIDFPIKIKGIVDRVDELNGVIRVIDYKTGIVKLAGLKLGGVEDVEDYKYSKAIQLLLYTFLYAQNTSDFNFNTPIIAGILSFKNLKGGLLEVNFSEAWGKKDPTISQERLDHFMQQIEQLLLKIYSTEHSFKEPKELLF</sequence>
<dbReference type="SUPFAM" id="SSF52980">
    <property type="entry name" value="Restriction endonuclease-like"/>
    <property type="match status" value="1"/>
</dbReference>
<proteinExistence type="predicted"/>
<dbReference type="InterPro" id="IPR011335">
    <property type="entry name" value="Restrct_endonuc-II-like"/>
</dbReference>
<evidence type="ECO:0000313" key="2">
    <source>
        <dbReference type="EMBL" id="MDT7831211.1"/>
    </source>
</evidence>
<evidence type="ECO:0000313" key="3">
    <source>
        <dbReference type="Proteomes" id="UP001257277"/>
    </source>
</evidence>
<dbReference type="InterPro" id="IPR011604">
    <property type="entry name" value="PDDEXK-like_dom_sf"/>
</dbReference>
<comment type="caution">
    <text evidence="2">The sequence shown here is derived from an EMBL/GenBank/DDBJ whole genome shotgun (WGS) entry which is preliminary data.</text>
</comment>
<evidence type="ECO:0000259" key="1">
    <source>
        <dbReference type="Pfam" id="PF12705"/>
    </source>
</evidence>
<protein>
    <submittedName>
        <fullName evidence="2">PD-(D/E)XK nuclease family protein</fullName>
    </submittedName>
</protein>
<gene>
    <name evidence="2" type="ORF">RQM59_02405</name>
</gene>
<dbReference type="Pfam" id="PF12705">
    <property type="entry name" value="PDDEXK_1"/>
    <property type="match status" value="1"/>
</dbReference>
<accession>A0ABU3LD34</accession>
<name>A0ABU3LD34_9FLAO</name>
<dbReference type="Gene3D" id="3.90.320.10">
    <property type="match status" value="1"/>
</dbReference>
<feature type="domain" description="PD-(D/E)XK endonuclease-like" evidence="1">
    <location>
        <begin position="640"/>
        <end position="903"/>
    </location>
</feature>
<dbReference type="EMBL" id="JAVTTO010000001">
    <property type="protein sequence ID" value="MDT7831211.1"/>
    <property type="molecule type" value="Genomic_DNA"/>
</dbReference>
<dbReference type="Proteomes" id="UP001257277">
    <property type="component" value="Unassembled WGS sequence"/>
</dbReference>
<keyword evidence="3" id="KW-1185">Reference proteome</keyword>